<gene>
    <name evidence="1" type="ORF">T265_07705</name>
</gene>
<dbReference type="GeneID" id="20321884"/>
<evidence type="ECO:0000313" key="1">
    <source>
        <dbReference type="EMBL" id="KER24708.1"/>
    </source>
</evidence>
<dbReference type="KEGG" id="ovi:T265_07705"/>
<keyword evidence="2" id="KW-1185">Reference proteome</keyword>
<dbReference type="CTD" id="20321884"/>
<dbReference type="EMBL" id="KL596800">
    <property type="protein sequence ID" value="KER24708.1"/>
    <property type="molecule type" value="Genomic_DNA"/>
</dbReference>
<proteinExistence type="predicted"/>
<accession>A0A074ZC44</accession>
<organism evidence="1 2">
    <name type="scientific">Opisthorchis viverrini</name>
    <name type="common">Southeast Asian liver fluke</name>
    <dbReference type="NCBI Taxonomy" id="6198"/>
    <lineage>
        <taxon>Eukaryota</taxon>
        <taxon>Metazoa</taxon>
        <taxon>Spiralia</taxon>
        <taxon>Lophotrochozoa</taxon>
        <taxon>Platyhelminthes</taxon>
        <taxon>Trematoda</taxon>
        <taxon>Digenea</taxon>
        <taxon>Opisthorchiida</taxon>
        <taxon>Opisthorchiata</taxon>
        <taxon>Opisthorchiidae</taxon>
        <taxon>Opisthorchis</taxon>
    </lineage>
</organism>
<sequence>MPNSEWRKQRGGQPMTWQRSMKEITKRLSALGATRLSGWGPLPNIFRTEFCQALMVTQASSRHLHELFVSYLDQTGLHGN</sequence>
<dbReference type="Proteomes" id="UP000054324">
    <property type="component" value="Unassembled WGS sequence"/>
</dbReference>
<dbReference type="AlphaFoldDB" id="A0A074ZC44"/>
<evidence type="ECO:0000313" key="2">
    <source>
        <dbReference type="Proteomes" id="UP000054324"/>
    </source>
</evidence>
<name>A0A074ZC44_OPIVI</name>
<protein>
    <submittedName>
        <fullName evidence="1">Uncharacterized protein</fullName>
    </submittedName>
</protein>
<dbReference type="RefSeq" id="XP_009171557.1">
    <property type="nucleotide sequence ID" value="XM_009173293.1"/>
</dbReference>
<dbReference type="OrthoDB" id="6229751at2759"/>
<reference evidence="1 2" key="1">
    <citation type="submission" date="2013-11" db="EMBL/GenBank/DDBJ databases">
        <title>Opisthorchis viverrini - life in the bile duct.</title>
        <authorList>
            <person name="Young N.D."/>
            <person name="Nagarajan N."/>
            <person name="Lin S.J."/>
            <person name="Korhonen P.K."/>
            <person name="Jex A.R."/>
            <person name="Hall R.S."/>
            <person name="Safavi-Hemami H."/>
            <person name="Kaewkong W."/>
            <person name="Bertrand D."/>
            <person name="Gao S."/>
            <person name="Seet Q."/>
            <person name="Wongkham S."/>
            <person name="Teh B.T."/>
            <person name="Wongkham C."/>
            <person name="Intapan P.M."/>
            <person name="Maleewong W."/>
            <person name="Yang X."/>
            <person name="Hu M."/>
            <person name="Wang Z."/>
            <person name="Hofmann A."/>
            <person name="Sternberg P.W."/>
            <person name="Tan P."/>
            <person name="Wang J."/>
            <person name="Gasser R.B."/>
        </authorList>
    </citation>
    <scope>NUCLEOTIDE SEQUENCE [LARGE SCALE GENOMIC DNA]</scope>
</reference>